<proteinExistence type="predicted"/>
<feature type="transmembrane region" description="Helical" evidence="8">
    <location>
        <begin position="192"/>
        <end position="212"/>
    </location>
</feature>
<keyword evidence="3 8" id="KW-0812">Transmembrane</keyword>
<evidence type="ECO:0000256" key="5">
    <source>
        <dbReference type="ARBA" id="ARBA00023136"/>
    </source>
</evidence>
<evidence type="ECO:0000313" key="10">
    <source>
        <dbReference type="Proteomes" id="UP001233999"/>
    </source>
</evidence>
<feature type="transmembrane region" description="Helical" evidence="8">
    <location>
        <begin position="224"/>
        <end position="243"/>
    </location>
</feature>
<comment type="caution">
    <text evidence="9">The sequence shown here is derived from an EMBL/GenBank/DDBJ whole genome shotgun (WGS) entry which is preliminary data.</text>
</comment>
<dbReference type="GO" id="GO:0005886">
    <property type="term" value="C:plasma membrane"/>
    <property type="evidence" value="ECO:0007669"/>
    <property type="project" value="UniProtKB-SubCell"/>
</dbReference>
<accession>A0AAD8EBP8</accession>
<dbReference type="PANTHER" id="PTHR42643">
    <property type="entry name" value="IONOTROPIC RECEPTOR 20A-RELATED"/>
    <property type="match status" value="1"/>
</dbReference>
<evidence type="ECO:0000256" key="7">
    <source>
        <dbReference type="ARBA" id="ARBA00023180"/>
    </source>
</evidence>
<keyword evidence="10" id="KW-1185">Reference proteome</keyword>
<keyword evidence="2" id="KW-1003">Cell membrane</keyword>
<dbReference type="Proteomes" id="UP001233999">
    <property type="component" value="Unassembled WGS sequence"/>
</dbReference>
<evidence type="ECO:0000256" key="8">
    <source>
        <dbReference type="SAM" id="Phobius"/>
    </source>
</evidence>
<organism evidence="9 10">
    <name type="scientific">Diploptera punctata</name>
    <name type="common">Pacific beetle cockroach</name>
    <dbReference type="NCBI Taxonomy" id="6984"/>
    <lineage>
        <taxon>Eukaryota</taxon>
        <taxon>Metazoa</taxon>
        <taxon>Ecdysozoa</taxon>
        <taxon>Arthropoda</taxon>
        <taxon>Hexapoda</taxon>
        <taxon>Insecta</taxon>
        <taxon>Pterygota</taxon>
        <taxon>Neoptera</taxon>
        <taxon>Polyneoptera</taxon>
        <taxon>Dictyoptera</taxon>
        <taxon>Blattodea</taxon>
        <taxon>Blaberoidea</taxon>
        <taxon>Blaberidae</taxon>
        <taxon>Diplopterinae</taxon>
        <taxon>Diploptera</taxon>
    </lineage>
</organism>
<sequence length="472" mass="55121">MNPRARYFVAIVDTLSKVSLETSRKLLEDMWEVFNVLDVVVMIGDDQSLYTWYPFHSSQKQIVRVKDVSDKIPRKFYNTTLKVLTYENSPTIYYSGNASGRIQFEGPEIDLLELIMTYLNISYIFVTNYVKEYGNQFGGLNTGEYDIFLASSPFFSHIATKYGTTISYYTTGMKWYIPCPKQIHRFQKIVSIFNLSTWGVLLSTVLAVIFLMWRLGTYCDKSSYYKSLGSCFSSTWAVCLGVATPAQPVNTISRFLFIIWVYYCYVINTLFQTFFTTYLVDPGSYSVIESYNDICEKSFNYGYEFYVEKFFFDFNHSWLCDGREYILCKGHENSDCFVRVVRGDDFAYLGLEFLGNYYVTTHLSRKTDVLCSLDGYFETLNIVMYVTRGSHFLNPINKVIRRIMESGIFSKFVNFKREEWKIQSIYNKNVDVENVDYKYFVFSLKHLQIAFFLLFGGQILSSIVFILEIALR</sequence>
<keyword evidence="4 8" id="KW-1133">Transmembrane helix</keyword>
<dbReference type="Gene3D" id="3.40.190.10">
    <property type="entry name" value="Periplasmic binding protein-like II"/>
    <property type="match status" value="1"/>
</dbReference>
<name>A0AAD8EBP8_DIPPU</name>
<reference evidence="9" key="1">
    <citation type="journal article" date="2023" name="IScience">
        <title>Live-bearing cockroach genome reveals convergent evolutionary mechanisms linked to viviparity in insects and beyond.</title>
        <authorList>
            <person name="Fouks B."/>
            <person name="Harrison M.C."/>
            <person name="Mikhailova A.A."/>
            <person name="Marchal E."/>
            <person name="English S."/>
            <person name="Carruthers M."/>
            <person name="Jennings E.C."/>
            <person name="Chiamaka E.L."/>
            <person name="Frigard R.A."/>
            <person name="Pippel M."/>
            <person name="Attardo G.M."/>
            <person name="Benoit J.B."/>
            <person name="Bornberg-Bauer E."/>
            <person name="Tobe S.S."/>
        </authorList>
    </citation>
    <scope>NUCLEOTIDE SEQUENCE</scope>
    <source>
        <strain evidence="9">Stay&amp;Tobe</strain>
    </source>
</reference>
<dbReference type="Gene3D" id="1.10.287.70">
    <property type="match status" value="1"/>
</dbReference>
<dbReference type="InterPro" id="IPR052192">
    <property type="entry name" value="Insect_Ionotropic_Sensory_Rcpt"/>
</dbReference>
<evidence type="ECO:0000256" key="3">
    <source>
        <dbReference type="ARBA" id="ARBA00022692"/>
    </source>
</evidence>
<feature type="transmembrane region" description="Helical" evidence="8">
    <location>
        <begin position="255"/>
        <end position="275"/>
    </location>
</feature>
<gene>
    <name evidence="9" type="ORF">L9F63_021099</name>
</gene>
<reference evidence="9" key="2">
    <citation type="submission" date="2023-05" db="EMBL/GenBank/DDBJ databases">
        <authorList>
            <person name="Fouks B."/>
        </authorList>
    </citation>
    <scope>NUCLEOTIDE SEQUENCE</scope>
    <source>
        <strain evidence="9">Stay&amp;Tobe</strain>
        <tissue evidence="9">Testes</tissue>
    </source>
</reference>
<evidence type="ECO:0000256" key="1">
    <source>
        <dbReference type="ARBA" id="ARBA00004651"/>
    </source>
</evidence>
<feature type="transmembrane region" description="Helical" evidence="8">
    <location>
        <begin position="449"/>
        <end position="471"/>
    </location>
</feature>
<keyword evidence="5 8" id="KW-0472">Membrane</keyword>
<dbReference type="SUPFAM" id="SSF53850">
    <property type="entry name" value="Periplasmic binding protein-like II"/>
    <property type="match status" value="1"/>
</dbReference>
<keyword evidence="6" id="KW-0675">Receptor</keyword>
<dbReference type="PANTHER" id="PTHR42643:SF24">
    <property type="entry name" value="IONOTROPIC RECEPTOR 60A"/>
    <property type="match status" value="1"/>
</dbReference>
<dbReference type="EMBL" id="JASPKZ010007394">
    <property type="protein sequence ID" value="KAJ9584560.1"/>
    <property type="molecule type" value="Genomic_DNA"/>
</dbReference>
<evidence type="ECO:0000313" key="9">
    <source>
        <dbReference type="EMBL" id="KAJ9584560.1"/>
    </source>
</evidence>
<keyword evidence="7" id="KW-0325">Glycoprotein</keyword>
<comment type="subcellular location">
    <subcellularLocation>
        <location evidence="1">Cell membrane</location>
        <topology evidence="1">Multi-pass membrane protein</topology>
    </subcellularLocation>
</comment>
<dbReference type="AlphaFoldDB" id="A0AAD8EBP8"/>
<evidence type="ECO:0000256" key="6">
    <source>
        <dbReference type="ARBA" id="ARBA00023170"/>
    </source>
</evidence>
<protein>
    <submittedName>
        <fullName evidence="9">Uncharacterized protein</fullName>
    </submittedName>
</protein>
<evidence type="ECO:0000256" key="4">
    <source>
        <dbReference type="ARBA" id="ARBA00022989"/>
    </source>
</evidence>
<evidence type="ECO:0000256" key="2">
    <source>
        <dbReference type="ARBA" id="ARBA00022475"/>
    </source>
</evidence>